<reference evidence="10" key="1">
    <citation type="submission" date="2025-08" db="UniProtKB">
        <authorList>
            <consortium name="Ensembl"/>
        </authorList>
    </citation>
    <scope>IDENTIFICATION</scope>
</reference>
<feature type="transmembrane region" description="Helical" evidence="8">
    <location>
        <begin position="42"/>
        <end position="63"/>
    </location>
</feature>
<keyword evidence="6 8" id="KW-0472">Membrane</keyword>
<proteinExistence type="inferred from homology"/>
<evidence type="ECO:0000256" key="3">
    <source>
        <dbReference type="ARBA" id="ARBA00022692"/>
    </source>
</evidence>
<dbReference type="InterPro" id="IPR017946">
    <property type="entry name" value="PLC-like_Pdiesterase_TIM-brl"/>
</dbReference>
<dbReference type="Gene3D" id="3.20.20.190">
    <property type="entry name" value="Phosphatidylinositol (PI) phosphodiesterase"/>
    <property type="match status" value="1"/>
</dbReference>
<accession>A0A8C5PCZ1</accession>
<dbReference type="PANTHER" id="PTHR23344">
    <property type="entry name" value="GLYCEROPHOSPHORYL DIESTER PHOSPHODIESTERASE"/>
    <property type="match status" value="1"/>
</dbReference>
<dbReference type="GO" id="GO:0005886">
    <property type="term" value="C:plasma membrane"/>
    <property type="evidence" value="ECO:0007669"/>
    <property type="project" value="TreeGrafter"/>
</dbReference>
<comment type="similarity">
    <text evidence="2">Belongs to the glycerophosphoryl diester phosphodiesterase family.</text>
</comment>
<keyword evidence="11" id="KW-1185">Reference proteome</keyword>
<dbReference type="InterPro" id="IPR030395">
    <property type="entry name" value="GP_PDE_dom"/>
</dbReference>
<evidence type="ECO:0000313" key="11">
    <source>
        <dbReference type="Proteomes" id="UP000694569"/>
    </source>
</evidence>
<feature type="domain" description="GP-PDE" evidence="9">
    <location>
        <begin position="228"/>
        <end position="486"/>
    </location>
</feature>
<name>A0A8C5PCZ1_9ANUR</name>
<keyword evidence="7" id="KW-0325">Glycoprotein</keyword>
<evidence type="ECO:0000256" key="1">
    <source>
        <dbReference type="ARBA" id="ARBA00004141"/>
    </source>
</evidence>
<reference evidence="10" key="2">
    <citation type="submission" date="2025-09" db="UniProtKB">
        <authorList>
            <consortium name="Ensembl"/>
        </authorList>
    </citation>
    <scope>IDENTIFICATION</scope>
</reference>
<dbReference type="GO" id="GO:0045666">
    <property type="term" value="P:positive regulation of neuron differentiation"/>
    <property type="evidence" value="ECO:0007669"/>
    <property type="project" value="TreeGrafter"/>
</dbReference>
<dbReference type="GO" id="GO:0006629">
    <property type="term" value="P:lipid metabolic process"/>
    <property type="evidence" value="ECO:0007669"/>
    <property type="project" value="InterPro"/>
</dbReference>
<dbReference type="PROSITE" id="PS51257">
    <property type="entry name" value="PROKAR_LIPOPROTEIN"/>
    <property type="match status" value="1"/>
</dbReference>
<protein>
    <submittedName>
        <fullName evidence="10">Glycerophosphodiester phosphodiesterase domain containing 5</fullName>
    </submittedName>
</protein>
<feature type="transmembrane region" description="Helical" evidence="8">
    <location>
        <begin position="162"/>
        <end position="180"/>
    </location>
</feature>
<evidence type="ECO:0000256" key="6">
    <source>
        <dbReference type="ARBA" id="ARBA00023136"/>
    </source>
</evidence>
<dbReference type="AlphaFoldDB" id="A0A8C5PCZ1"/>
<evidence type="ECO:0000256" key="8">
    <source>
        <dbReference type="SAM" id="Phobius"/>
    </source>
</evidence>
<keyword evidence="3 8" id="KW-0812">Transmembrane</keyword>
<feature type="transmembrane region" description="Helical" evidence="8">
    <location>
        <begin position="122"/>
        <end position="142"/>
    </location>
</feature>
<evidence type="ECO:0000256" key="5">
    <source>
        <dbReference type="ARBA" id="ARBA00022989"/>
    </source>
</evidence>
<feature type="transmembrane region" description="Helical" evidence="8">
    <location>
        <begin position="189"/>
        <end position="209"/>
    </location>
</feature>
<organism evidence="10 11">
    <name type="scientific">Leptobrachium leishanense</name>
    <name type="common">Leishan spiny toad</name>
    <dbReference type="NCBI Taxonomy" id="445787"/>
    <lineage>
        <taxon>Eukaryota</taxon>
        <taxon>Metazoa</taxon>
        <taxon>Chordata</taxon>
        <taxon>Craniata</taxon>
        <taxon>Vertebrata</taxon>
        <taxon>Euteleostomi</taxon>
        <taxon>Amphibia</taxon>
        <taxon>Batrachia</taxon>
        <taxon>Anura</taxon>
        <taxon>Pelobatoidea</taxon>
        <taxon>Megophryidae</taxon>
        <taxon>Leptobrachium</taxon>
    </lineage>
</organism>
<dbReference type="PANTHER" id="PTHR23344:SF6">
    <property type="entry name" value="GLYCEROPHOSPHODIESTER PHOSPHODIESTERASE DOMAIN-CONTAINING PROTEIN 5"/>
    <property type="match status" value="1"/>
</dbReference>
<dbReference type="GO" id="GO:0008889">
    <property type="term" value="F:glycerophosphodiester phosphodiesterase activity"/>
    <property type="evidence" value="ECO:0007669"/>
    <property type="project" value="TreeGrafter"/>
</dbReference>
<evidence type="ECO:0000259" key="9">
    <source>
        <dbReference type="PROSITE" id="PS51704"/>
    </source>
</evidence>
<feature type="transmembrane region" description="Helical" evidence="8">
    <location>
        <begin position="86"/>
        <end position="110"/>
    </location>
</feature>
<evidence type="ECO:0000256" key="2">
    <source>
        <dbReference type="ARBA" id="ARBA00007277"/>
    </source>
</evidence>
<evidence type="ECO:0000256" key="4">
    <source>
        <dbReference type="ARBA" id="ARBA00022801"/>
    </source>
</evidence>
<evidence type="ECO:0000256" key="7">
    <source>
        <dbReference type="ARBA" id="ARBA00023180"/>
    </source>
</evidence>
<keyword evidence="4" id="KW-0378">Hydrolase</keyword>
<dbReference type="GeneTree" id="ENSGT00940000159690"/>
<feature type="transmembrane region" description="Helical" evidence="8">
    <location>
        <begin position="499"/>
        <end position="518"/>
    </location>
</feature>
<evidence type="ECO:0000313" key="10">
    <source>
        <dbReference type="Ensembl" id="ENSLLEP00000013902.1"/>
    </source>
</evidence>
<dbReference type="OrthoDB" id="1058301at2759"/>
<dbReference type="Pfam" id="PF03009">
    <property type="entry name" value="GDPD"/>
    <property type="match status" value="1"/>
</dbReference>
<gene>
    <name evidence="10" type="primary">GDPD5</name>
</gene>
<dbReference type="SUPFAM" id="SSF51695">
    <property type="entry name" value="PLC-like phosphodiesterases"/>
    <property type="match status" value="1"/>
</dbReference>
<dbReference type="Ensembl" id="ENSLLET00000014444.1">
    <property type="protein sequence ID" value="ENSLLEP00000013902.1"/>
    <property type="gene ID" value="ENSLLEG00000008682.1"/>
</dbReference>
<keyword evidence="5 8" id="KW-1133">Transmembrane helix</keyword>
<dbReference type="Proteomes" id="UP000694569">
    <property type="component" value="Unplaced"/>
</dbReference>
<sequence>MVKHQPLQYYEPQLCLSCLTGIYGCRWKRYQRSHDDTTKWEILWLTILAITFFLTLIWFYFWLEVGNDFYEFNWFLYNSTGKWDDWSIPILITTAAGFTYITALLVLALCHIAVGQQLNLHWLHKAFLVVILGSTVLAMASIEQIWAEEWEVLVISLQATGPFLHIGALVVVSMLAWIVAGQFARSEKAIFQICIILVYLAVVIALYLVPLTISSPCIMDRKELGRRPSVVANRGVPMLAPENTLLSFKRALDYDIIGFEADVMISYDGTPFLMRDSTLRRTTDIEAVFPLLASEHPSMVNWTDLERLNAGEWFLKDDPFWSASSLSPSESFEAGNQSVCKLVDLLQLVKERNVSVLLRPHPVPSEHPHYGNEISIIVNTILASGIPQGNVIWLSDRDRQLVEDLAPGFQQASDVRKDFKHLRDRGITMLSLRYTQVSDEDIRESASHNITLNVCTVNKPWLYSVLWCAGVKSVASDAANVLSKVPFPVWLMTPDEYKLIWITSDLISFTVIVGVFILQNYHMIRWRLGSIRTYNPEQIMLSAAVRRASRDVRIMKEKLIFSEINNSMDTADELSLCSENRYDGFANDAITPITEVKIHNN</sequence>
<comment type="subcellular location">
    <subcellularLocation>
        <location evidence="1">Membrane</location>
        <topology evidence="1">Multi-pass membrane protein</topology>
    </subcellularLocation>
</comment>
<dbReference type="PROSITE" id="PS51704">
    <property type="entry name" value="GP_PDE"/>
    <property type="match status" value="1"/>
</dbReference>